<sequence>MKVSKFKWIYKRFSFSFYLFLRVAQWVNFSPSEAYNTL</sequence>
<keyword evidence="2" id="KW-1185">Reference proteome</keyword>
<accession>A0AAV1ZI19</accession>
<dbReference type="Proteomes" id="UP001497382">
    <property type="component" value="Unassembled WGS sequence"/>
</dbReference>
<name>A0AAV1ZI19_9ARAC</name>
<dbReference type="EMBL" id="CAXIEN010000046">
    <property type="protein sequence ID" value="CAL1270098.1"/>
    <property type="molecule type" value="Genomic_DNA"/>
</dbReference>
<evidence type="ECO:0000313" key="1">
    <source>
        <dbReference type="EMBL" id="CAL1270098.1"/>
    </source>
</evidence>
<organism evidence="1 2">
    <name type="scientific">Larinioides sclopetarius</name>
    <dbReference type="NCBI Taxonomy" id="280406"/>
    <lineage>
        <taxon>Eukaryota</taxon>
        <taxon>Metazoa</taxon>
        <taxon>Ecdysozoa</taxon>
        <taxon>Arthropoda</taxon>
        <taxon>Chelicerata</taxon>
        <taxon>Arachnida</taxon>
        <taxon>Araneae</taxon>
        <taxon>Araneomorphae</taxon>
        <taxon>Entelegynae</taxon>
        <taxon>Araneoidea</taxon>
        <taxon>Araneidae</taxon>
        <taxon>Larinioides</taxon>
    </lineage>
</organism>
<evidence type="ECO:0000313" key="2">
    <source>
        <dbReference type="Proteomes" id="UP001497382"/>
    </source>
</evidence>
<protein>
    <submittedName>
        <fullName evidence="1">Uncharacterized protein</fullName>
    </submittedName>
</protein>
<gene>
    <name evidence="1" type="ORF">LARSCL_LOCUS5105</name>
</gene>
<proteinExistence type="predicted"/>
<reference evidence="1 2" key="1">
    <citation type="submission" date="2024-04" db="EMBL/GenBank/DDBJ databases">
        <authorList>
            <person name="Rising A."/>
            <person name="Reimegard J."/>
            <person name="Sonavane S."/>
            <person name="Akerstrom W."/>
            <person name="Nylinder S."/>
            <person name="Hedman E."/>
            <person name="Kallberg Y."/>
        </authorList>
    </citation>
    <scope>NUCLEOTIDE SEQUENCE [LARGE SCALE GENOMIC DNA]</scope>
</reference>
<dbReference type="AlphaFoldDB" id="A0AAV1ZI19"/>
<comment type="caution">
    <text evidence="1">The sequence shown here is derived from an EMBL/GenBank/DDBJ whole genome shotgun (WGS) entry which is preliminary data.</text>
</comment>